<dbReference type="Gene3D" id="3.30.930.10">
    <property type="entry name" value="Bira Bifunctional Protein, Domain 2"/>
    <property type="match status" value="1"/>
</dbReference>
<proteinExistence type="predicted"/>
<comment type="caution">
    <text evidence="7">The sequence shown here is derived from an EMBL/GenBank/DDBJ whole genome shotgun (WGS) entry which is preliminary data.</text>
</comment>
<reference evidence="7 8" key="1">
    <citation type="journal article" date="2020" name="bioRxiv">
        <title>Metabolic contributions of an alphaproteobacterial endosymbiont in the apicomplexan Cardiosporidium cionae.</title>
        <authorList>
            <person name="Hunter E.S."/>
            <person name="Paight C.J."/>
            <person name="Lane C.E."/>
        </authorList>
    </citation>
    <scope>NUCLEOTIDE SEQUENCE [LARGE SCALE GENOMIC DNA]</scope>
    <source>
        <strain evidence="7">ESH_2018</strain>
    </source>
</reference>
<gene>
    <name evidence="7" type="ORF">IE077_001964</name>
</gene>
<evidence type="ECO:0000313" key="8">
    <source>
        <dbReference type="Proteomes" id="UP000823046"/>
    </source>
</evidence>
<evidence type="ECO:0000256" key="1">
    <source>
        <dbReference type="ARBA" id="ARBA00022598"/>
    </source>
</evidence>
<dbReference type="EMBL" id="JADAQX010000173">
    <property type="protein sequence ID" value="KAF8821502.1"/>
    <property type="molecule type" value="Genomic_DNA"/>
</dbReference>
<dbReference type="CDD" id="cd04322">
    <property type="entry name" value="LysRS_N"/>
    <property type="match status" value="1"/>
</dbReference>
<dbReference type="InterPro" id="IPR018149">
    <property type="entry name" value="Lys-tRNA-synth_II_C"/>
</dbReference>
<dbReference type="Gene3D" id="2.40.50.140">
    <property type="entry name" value="Nucleic acid-binding proteins"/>
    <property type="match status" value="1"/>
</dbReference>
<evidence type="ECO:0000256" key="3">
    <source>
        <dbReference type="ARBA" id="ARBA00022840"/>
    </source>
</evidence>
<dbReference type="PROSITE" id="PS50862">
    <property type="entry name" value="AA_TRNA_LIGASE_II"/>
    <property type="match status" value="1"/>
</dbReference>
<dbReference type="PANTHER" id="PTHR42918:SF15">
    <property type="entry name" value="LYSINE--TRNA LIGASE, CHLOROPLASTIC_MITOCHONDRIAL"/>
    <property type="match status" value="1"/>
</dbReference>
<dbReference type="InterPro" id="IPR044136">
    <property type="entry name" value="Lys-tRNA-ligase_II_N"/>
</dbReference>
<dbReference type="InterPro" id="IPR012340">
    <property type="entry name" value="NA-bd_OB-fold"/>
</dbReference>
<evidence type="ECO:0000256" key="2">
    <source>
        <dbReference type="ARBA" id="ARBA00022741"/>
    </source>
</evidence>
<name>A0ABQ7JBW6_9APIC</name>
<organism evidence="7 8">
    <name type="scientific">Cardiosporidium cionae</name>
    <dbReference type="NCBI Taxonomy" id="476202"/>
    <lineage>
        <taxon>Eukaryota</taxon>
        <taxon>Sar</taxon>
        <taxon>Alveolata</taxon>
        <taxon>Apicomplexa</taxon>
        <taxon>Aconoidasida</taxon>
        <taxon>Nephromycida</taxon>
        <taxon>Cardiosporidium</taxon>
    </lineage>
</organism>
<evidence type="ECO:0000259" key="6">
    <source>
        <dbReference type="PROSITE" id="PS50862"/>
    </source>
</evidence>
<dbReference type="InterPro" id="IPR045864">
    <property type="entry name" value="aa-tRNA-synth_II/BPL/LPL"/>
</dbReference>
<dbReference type="Pfam" id="PF01336">
    <property type="entry name" value="tRNA_anti-codon"/>
    <property type="match status" value="1"/>
</dbReference>
<protein>
    <recommendedName>
        <fullName evidence="5">Lysyl-tRNA synthetase</fullName>
    </recommendedName>
</protein>
<dbReference type="SUPFAM" id="SSF50249">
    <property type="entry name" value="Nucleic acid-binding proteins"/>
    <property type="match status" value="1"/>
</dbReference>
<evidence type="ECO:0000256" key="4">
    <source>
        <dbReference type="ARBA" id="ARBA00023146"/>
    </source>
</evidence>
<feature type="domain" description="Aminoacyl-transfer RNA synthetases class-II family profile" evidence="6">
    <location>
        <begin position="222"/>
        <end position="514"/>
    </location>
</feature>
<dbReference type="InterPro" id="IPR004365">
    <property type="entry name" value="NA-bd_OB_tRNA"/>
</dbReference>
<dbReference type="Proteomes" id="UP000823046">
    <property type="component" value="Unassembled WGS sequence"/>
</dbReference>
<dbReference type="PANTHER" id="PTHR42918">
    <property type="entry name" value="LYSYL-TRNA SYNTHETASE"/>
    <property type="match status" value="1"/>
</dbReference>
<dbReference type="InterPro" id="IPR004364">
    <property type="entry name" value="Aa-tRNA-synt_II"/>
</dbReference>
<keyword evidence="3" id="KW-0067">ATP-binding</keyword>
<evidence type="ECO:0000313" key="7">
    <source>
        <dbReference type="EMBL" id="KAF8821502.1"/>
    </source>
</evidence>
<keyword evidence="8" id="KW-1185">Reference proteome</keyword>
<keyword evidence="2" id="KW-0547">Nucleotide-binding</keyword>
<sequence length="550" mass="62840">MPGKGNDGFADQSQVVEGSSNDFLESDEVVNSTEHPVVSSFTGRPLSERVHRIKKLHMIRNDLKINPFPSNFPCANITIAELKERFGDLRAGDSLHVPFFTINGRIMSVRNNGMFVDISDNKDIIQMFYPQISSENRECNSSRLMKYLDVGDFIGVTGYIRKTKRGELTLHCLNVRILSKSLSPFPDKFKGLKDMETRYRQRQLDLLINKDAKNVLCTRFHLISFLRKYLEQLGFLEVETPLLHSVSSGASARPFFTNCETLKSNLSLRVSPELHLKRLIIGGLSDKVGSLMLLQIFEINRCFRNEGVSVWHNPEFTTLEAYQAYANYEMLMDLVEALIKESAMHVLSQLECIYQNTKVHFHGIWPRHSMLSLIVEHTGVNFTEMTTAQAIAAANRMSIPLIHGENHTWGEVVEKVFECKVQNLLIQPIHVTHYPVDVSPLAKVCQNDNRLTERFETYICGRELANGYSELNDALEQRKRFEFQIQQQANDMLCPRQMDHIIATTGFSASIGTRHAPHRRIGARIGQAHYDSHEFKINQGCPRISCHEER</sequence>
<accession>A0ABQ7JBW6</accession>
<keyword evidence="1 7" id="KW-0436">Ligase</keyword>
<dbReference type="SUPFAM" id="SSF55681">
    <property type="entry name" value="Class II aaRS and biotin synthetases"/>
    <property type="match status" value="1"/>
</dbReference>
<dbReference type="Pfam" id="PF00152">
    <property type="entry name" value="tRNA-synt_2"/>
    <property type="match status" value="1"/>
</dbReference>
<dbReference type="InterPro" id="IPR006195">
    <property type="entry name" value="aa-tRNA-synth_II"/>
</dbReference>
<keyword evidence="4" id="KW-0030">Aminoacyl-tRNA synthetase</keyword>
<dbReference type="PRINTS" id="PR00982">
    <property type="entry name" value="TRNASYNTHLYS"/>
</dbReference>
<evidence type="ECO:0000256" key="5">
    <source>
        <dbReference type="ARBA" id="ARBA00030563"/>
    </source>
</evidence>
<dbReference type="GO" id="GO:0016874">
    <property type="term" value="F:ligase activity"/>
    <property type="evidence" value="ECO:0007669"/>
    <property type="project" value="UniProtKB-KW"/>
</dbReference>